<dbReference type="Proteomes" id="UP000186922">
    <property type="component" value="Unassembled WGS sequence"/>
</dbReference>
<keyword evidence="3" id="KW-1185">Reference proteome</keyword>
<feature type="region of interest" description="Disordered" evidence="1">
    <location>
        <begin position="1"/>
        <end position="26"/>
    </location>
</feature>
<sequence length="182" mass="20016">MRQGGMQPAHSLRRTHHRGLPACGTNNSRRLKEAKAVIKDLSAWLDFPELRVVNGQLVASTKIIPKPSVMRQQILRGSLLLHPTNLLLGEACLDYCDWLRNTHNDHSPDYLSSSASFLRYSRSASAAWPIVEARLVSMASSSPCLQVPFRQVRFDGTEPVHGHCSGPCQAQGVQGSADLHGL</sequence>
<accession>A0A1D1W4L3</accession>
<evidence type="ECO:0000313" key="3">
    <source>
        <dbReference type="Proteomes" id="UP000186922"/>
    </source>
</evidence>
<dbReference type="EMBL" id="BDGG01000017">
    <property type="protein sequence ID" value="GAV08430.1"/>
    <property type="molecule type" value="Genomic_DNA"/>
</dbReference>
<reference evidence="2 3" key="1">
    <citation type="journal article" date="2016" name="Nat. Commun.">
        <title>Extremotolerant tardigrade genome and improved radiotolerance of human cultured cells by tardigrade-unique protein.</title>
        <authorList>
            <person name="Hashimoto T."/>
            <person name="Horikawa D.D."/>
            <person name="Saito Y."/>
            <person name="Kuwahara H."/>
            <person name="Kozuka-Hata H."/>
            <person name="Shin-I T."/>
            <person name="Minakuchi Y."/>
            <person name="Ohishi K."/>
            <person name="Motoyama A."/>
            <person name="Aizu T."/>
            <person name="Enomoto A."/>
            <person name="Kondo K."/>
            <person name="Tanaka S."/>
            <person name="Hara Y."/>
            <person name="Koshikawa S."/>
            <person name="Sagara H."/>
            <person name="Miura T."/>
            <person name="Yokobori S."/>
            <person name="Miyagawa K."/>
            <person name="Suzuki Y."/>
            <person name="Kubo T."/>
            <person name="Oyama M."/>
            <person name="Kohara Y."/>
            <person name="Fujiyama A."/>
            <person name="Arakawa K."/>
            <person name="Katayama T."/>
            <person name="Toyoda A."/>
            <person name="Kunieda T."/>
        </authorList>
    </citation>
    <scope>NUCLEOTIDE SEQUENCE [LARGE SCALE GENOMIC DNA]</scope>
    <source>
        <strain evidence="2 3">YOKOZUNA-1</strain>
    </source>
</reference>
<protein>
    <submittedName>
        <fullName evidence="2">Uncharacterized protein</fullName>
    </submittedName>
</protein>
<name>A0A1D1W4L3_RAMVA</name>
<evidence type="ECO:0000256" key="1">
    <source>
        <dbReference type="SAM" id="MobiDB-lite"/>
    </source>
</evidence>
<gene>
    <name evidence="2" type="primary">RvY_18119</name>
    <name evidence="2" type="synonym">RvY_18119.2</name>
    <name evidence="2" type="ORF">RvY_18119-2</name>
</gene>
<organism evidence="2 3">
    <name type="scientific">Ramazzottius varieornatus</name>
    <name type="common">Water bear</name>
    <name type="synonym">Tardigrade</name>
    <dbReference type="NCBI Taxonomy" id="947166"/>
    <lineage>
        <taxon>Eukaryota</taxon>
        <taxon>Metazoa</taxon>
        <taxon>Ecdysozoa</taxon>
        <taxon>Tardigrada</taxon>
        <taxon>Eutardigrada</taxon>
        <taxon>Parachela</taxon>
        <taxon>Hypsibioidea</taxon>
        <taxon>Ramazzottiidae</taxon>
        <taxon>Ramazzottius</taxon>
    </lineage>
</organism>
<evidence type="ECO:0000313" key="2">
    <source>
        <dbReference type="EMBL" id="GAV08430.1"/>
    </source>
</evidence>
<dbReference type="AlphaFoldDB" id="A0A1D1W4L3"/>
<comment type="caution">
    <text evidence="2">The sequence shown here is derived from an EMBL/GenBank/DDBJ whole genome shotgun (WGS) entry which is preliminary data.</text>
</comment>
<proteinExistence type="predicted"/>